<reference evidence="6 7" key="1">
    <citation type="submission" date="2014-05" db="EMBL/GenBank/DDBJ databases">
        <title>Whole genome shotgun sequence of Rhizobium rhizogenes NBRC 13257.</title>
        <authorList>
            <person name="Katano-Makiyama Y."/>
            <person name="Hosoyama A."/>
            <person name="Hashimoto M."/>
            <person name="Hosoyama Y."/>
            <person name="Noguchi M."/>
            <person name="Tsuchikane K."/>
            <person name="Kimura A."/>
            <person name="Ohji S."/>
            <person name="Ichikawa N."/>
            <person name="Yamazoe A."/>
            <person name="Fujita N."/>
        </authorList>
    </citation>
    <scope>NUCLEOTIDE SEQUENCE [LARGE SCALE GENOMIC DNA]</scope>
    <source>
        <strain evidence="6 7">NBRC 13257</strain>
    </source>
</reference>
<keyword evidence="1" id="KW-1003">Cell membrane</keyword>
<evidence type="ECO:0000313" key="6">
    <source>
        <dbReference type="EMBL" id="GAJ96533.1"/>
    </source>
</evidence>
<evidence type="ECO:0000256" key="3">
    <source>
        <dbReference type="ARBA" id="ARBA00022989"/>
    </source>
</evidence>
<dbReference type="EMBL" id="BAYX01000023">
    <property type="protein sequence ID" value="GAJ96533.1"/>
    <property type="molecule type" value="Genomic_DNA"/>
</dbReference>
<evidence type="ECO:0000256" key="2">
    <source>
        <dbReference type="ARBA" id="ARBA00022692"/>
    </source>
</evidence>
<protein>
    <recommendedName>
        <fullName evidence="8">DUF1656 domain-containing protein</fullName>
    </recommendedName>
</protein>
<evidence type="ECO:0008006" key="8">
    <source>
        <dbReference type="Google" id="ProtNLM"/>
    </source>
</evidence>
<dbReference type="AlphaFoldDB" id="A0AA87QKW0"/>
<sequence length="65" mass="7276">MRNELDVFGVYVPSYLPVAIAALFVGSLVRKLLVHGGVYRFIANRSLFDTAMYVCLFSLMALAFK</sequence>
<feature type="transmembrane region" description="Helical" evidence="5">
    <location>
        <begin position="12"/>
        <end position="34"/>
    </location>
</feature>
<evidence type="ECO:0000256" key="1">
    <source>
        <dbReference type="ARBA" id="ARBA00022475"/>
    </source>
</evidence>
<evidence type="ECO:0000256" key="4">
    <source>
        <dbReference type="ARBA" id="ARBA00023136"/>
    </source>
</evidence>
<dbReference type="Pfam" id="PF07869">
    <property type="entry name" value="DUF1656"/>
    <property type="match status" value="1"/>
</dbReference>
<dbReference type="Proteomes" id="UP000026941">
    <property type="component" value="Unassembled WGS sequence"/>
</dbReference>
<proteinExistence type="predicted"/>
<feature type="transmembrane region" description="Helical" evidence="5">
    <location>
        <begin position="46"/>
        <end position="64"/>
    </location>
</feature>
<evidence type="ECO:0000256" key="5">
    <source>
        <dbReference type="SAM" id="Phobius"/>
    </source>
</evidence>
<accession>A0AA87QKW0</accession>
<keyword evidence="2 5" id="KW-0812">Transmembrane</keyword>
<organism evidence="6 7">
    <name type="scientific">Rhizobium rhizogenes NBRC 13257</name>
    <dbReference type="NCBI Taxonomy" id="1220581"/>
    <lineage>
        <taxon>Bacteria</taxon>
        <taxon>Pseudomonadati</taxon>
        <taxon>Pseudomonadota</taxon>
        <taxon>Alphaproteobacteria</taxon>
        <taxon>Hyphomicrobiales</taxon>
        <taxon>Rhizobiaceae</taxon>
        <taxon>Rhizobium/Agrobacterium group</taxon>
        <taxon>Rhizobium</taxon>
    </lineage>
</organism>
<keyword evidence="3 5" id="KW-1133">Transmembrane helix</keyword>
<dbReference type="InterPro" id="IPR012451">
    <property type="entry name" value="DUF1656"/>
</dbReference>
<keyword evidence="4 5" id="KW-0472">Membrane</keyword>
<name>A0AA87QKW0_RHIRH</name>
<dbReference type="RefSeq" id="WP_042476629.1">
    <property type="nucleotide sequence ID" value="NZ_BAYX01000023.1"/>
</dbReference>
<comment type="caution">
    <text evidence="6">The sequence shown here is derived from an EMBL/GenBank/DDBJ whole genome shotgun (WGS) entry which is preliminary data.</text>
</comment>
<evidence type="ECO:0000313" key="7">
    <source>
        <dbReference type="Proteomes" id="UP000026941"/>
    </source>
</evidence>
<gene>
    <name evidence="6" type="ORF">RRH01S_23_00390</name>
</gene>